<keyword evidence="15" id="KW-1185">Reference proteome</keyword>
<dbReference type="InterPro" id="IPR005482">
    <property type="entry name" value="Biotin_COase_C"/>
</dbReference>
<dbReference type="Pfam" id="PF02785">
    <property type="entry name" value="Biotin_carb_C"/>
    <property type="match status" value="1"/>
</dbReference>
<dbReference type="Pfam" id="PF00289">
    <property type="entry name" value="Biotin_carb_N"/>
    <property type="match status" value="1"/>
</dbReference>
<protein>
    <recommendedName>
        <fullName evidence="2">biotin carboxylase</fullName>
        <ecNumber evidence="2">6.3.4.14</ecNumber>
    </recommendedName>
</protein>
<evidence type="ECO:0000259" key="11">
    <source>
        <dbReference type="PROSITE" id="PS50968"/>
    </source>
</evidence>
<dbReference type="InterPro" id="IPR005481">
    <property type="entry name" value="BC-like_N"/>
</dbReference>
<dbReference type="AlphaFoldDB" id="A0A916WS93"/>
<dbReference type="InterPro" id="IPR001882">
    <property type="entry name" value="Biotin_BS"/>
</dbReference>
<feature type="region of interest" description="Disordered" evidence="10">
    <location>
        <begin position="1"/>
        <end position="32"/>
    </location>
</feature>
<dbReference type="SUPFAM" id="SSF56059">
    <property type="entry name" value="Glutathione synthetase ATP-binding domain-like"/>
    <property type="match status" value="1"/>
</dbReference>
<dbReference type="Proteomes" id="UP000621454">
    <property type="component" value="Unassembled WGS sequence"/>
</dbReference>
<dbReference type="Gene3D" id="3.30.470.20">
    <property type="entry name" value="ATP-grasp fold, B domain"/>
    <property type="match status" value="1"/>
</dbReference>
<name>A0A916WS93_9ACTN</name>
<proteinExistence type="predicted"/>
<dbReference type="PANTHER" id="PTHR18866">
    <property type="entry name" value="CARBOXYLASE:PYRUVATE/ACETYL-COA/PROPIONYL-COA CARBOXYLASE"/>
    <property type="match status" value="1"/>
</dbReference>
<keyword evidence="4 9" id="KW-0547">Nucleotide-binding</keyword>
<dbReference type="RefSeq" id="WP_188586213.1">
    <property type="nucleotide sequence ID" value="NZ_BMGC01000009.1"/>
</dbReference>
<gene>
    <name evidence="14" type="ORF">GCM10011489_17500</name>
</gene>
<organism evidence="14 15">
    <name type="scientific">Gordonia jinhuaensis</name>
    <dbReference type="NCBI Taxonomy" id="1517702"/>
    <lineage>
        <taxon>Bacteria</taxon>
        <taxon>Bacillati</taxon>
        <taxon>Actinomycetota</taxon>
        <taxon>Actinomycetes</taxon>
        <taxon>Mycobacteriales</taxon>
        <taxon>Gordoniaceae</taxon>
        <taxon>Gordonia</taxon>
    </lineage>
</organism>
<reference evidence="14" key="2">
    <citation type="submission" date="2020-09" db="EMBL/GenBank/DDBJ databases">
        <authorList>
            <person name="Sun Q."/>
            <person name="Zhou Y."/>
        </authorList>
    </citation>
    <scope>NUCLEOTIDE SEQUENCE</scope>
    <source>
        <strain evidence="14">CGMCC 1.12827</strain>
    </source>
</reference>
<keyword evidence="6" id="KW-0092">Biotin</keyword>
<dbReference type="FunFam" id="3.40.50.20:FF:000010">
    <property type="entry name" value="Propionyl-CoA carboxylase subunit alpha"/>
    <property type="match status" value="1"/>
</dbReference>
<evidence type="ECO:0000256" key="4">
    <source>
        <dbReference type="ARBA" id="ARBA00022741"/>
    </source>
</evidence>
<dbReference type="SUPFAM" id="SSF51230">
    <property type="entry name" value="Single hybrid motif"/>
    <property type="match status" value="1"/>
</dbReference>
<feature type="region of interest" description="Disordered" evidence="10">
    <location>
        <begin position="526"/>
        <end position="549"/>
    </location>
</feature>
<sequence>MASSTTVSLPADSACDSGDTRDISSGEGGTRAAAGTARPIRTVLVANRGEIACRVISTLRRLGIRSVAIYTDVDADAAHVALADTAIRVGPPVPADDPMATPSAKGYLDIDAVVAAARQAGADAVHPGYGFLSENQDFAAALVEAGIIFIGPPASAIATMGDKITARAAVGERDVPVVPGISRPGLTDDELVAAAGDIGFPVLIKPSAGGGGKGMHRVDDPAALPAALVTARREAAGAFGDDTLFLERFVDTPRHIEVQVLADEHGSVIHLGERECSLQRRHQKVIEEAPSALLDEATRARIGAAACDAARSVGYTGAGTVEFIVSAHRPDEFFFMEMNTRLQVEHPVTEMVTGLDLVEQQIRVARGERLGVAQHEVILSGHAIEARVYAEDPAAGFLPTGGTVIALEEPETGGSSGVRVDSALVRGLEIGSDYDPMLAKVIAHGDDRAQALERLDRALSQTRVLGVVTNIDFCRHVLQRPEVIEARLDTELLDRVAEEYAAPTPPPQAAAVVGLSRVATGRLGVRDSASSGEVAPHRDPDGDPWRESVGWRIGGRSPVITRLTRDGEVYSVAADIASTARGELTGTVTVTLKTDTETGAASAQTTNPQWSSHIRYRPDGEGRVRLILDGVGEQWSVAAAADGPGRYSGTEDPEIWWVSGPTGTWQFRQARTLADDAAADAVGDIVSPMPGTVVAVGVSDGQHVTAGTAVVVVEAMKMEHTLTAPLDGHAHVRVRVGDKVAAGQSLATIAIREED</sequence>
<evidence type="ECO:0000259" key="12">
    <source>
        <dbReference type="PROSITE" id="PS50975"/>
    </source>
</evidence>
<dbReference type="InterPro" id="IPR011761">
    <property type="entry name" value="ATP-grasp"/>
</dbReference>
<dbReference type="PROSITE" id="PS00866">
    <property type="entry name" value="CPSASE_1"/>
    <property type="match status" value="1"/>
</dbReference>
<dbReference type="FunFam" id="3.30.470.20:FF:000028">
    <property type="entry name" value="Methylcrotonoyl-CoA carboxylase subunit alpha, mitochondrial"/>
    <property type="match status" value="1"/>
</dbReference>
<evidence type="ECO:0000256" key="3">
    <source>
        <dbReference type="ARBA" id="ARBA00022598"/>
    </source>
</evidence>
<dbReference type="Gene3D" id="2.40.50.100">
    <property type="match status" value="1"/>
</dbReference>
<feature type="domain" description="Biotin carboxylation" evidence="13">
    <location>
        <begin position="39"/>
        <end position="498"/>
    </location>
</feature>
<evidence type="ECO:0000256" key="5">
    <source>
        <dbReference type="ARBA" id="ARBA00022840"/>
    </source>
</evidence>
<dbReference type="InterPro" id="IPR011764">
    <property type="entry name" value="Biotin_carboxylation_dom"/>
</dbReference>
<evidence type="ECO:0000256" key="8">
    <source>
        <dbReference type="ARBA" id="ARBA00048501"/>
    </source>
</evidence>
<evidence type="ECO:0000313" key="15">
    <source>
        <dbReference type="Proteomes" id="UP000621454"/>
    </source>
</evidence>
<dbReference type="EC" id="6.3.4.14" evidence="2"/>
<dbReference type="PROSITE" id="PS00867">
    <property type="entry name" value="CPSASE_2"/>
    <property type="match status" value="1"/>
</dbReference>
<evidence type="ECO:0000256" key="10">
    <source>
        <dbReference type="SAM" id="MobiDB-lite"/>
    </source>
</evidence>
<dbReference type="GO" id="GO:0005524">
    <property type="term" value="F:ATP binding"/>
    <property type="evidence" value="ECO:0007669"/>
    <property type="project" value="UniProtKB-UniRule"/>
</dbReference>
<evidence type="ECO:0000256" key="1">
    <source>
        <dbReference type="ARBA" id="ARBA00001953"/>
    </source>
</evidence>
<feature type="domain" description="Lipoyl-binding" evidence="11">
    <location>
        <begin position="682"/>
        <end position="750"/>
    </location>
</feature>
<dbReference type="Pfam" id="PF00364">
    <property type="entry name" value="Biotin_lipoyl"/>
    <property type="match status" value="1"/>
</dbReference>
<keyword evidence="3" id="KW-0436">Ligase</keyword>
<dbReference type="PANTHER" id="PTHR18866:SF33">
    <property type="entry name" value="METHYLCROTONOYL-COA CARBOXYLASE SUBUNIT ALPHA, MITOCHONDRIAL-RELATED"/>
    <property type="match status" value="1"/>
</dbReference>
<dbReference type="InterPro" id="IPR011054">
    <property type="entry name" value="Rudment_hybrid_motif"/>
</dbReference>
<dbReference type="InterPro" id="IPR011053">
    <property type="entry name" value="Single_hybrid_motif"/>
</dbReference>
<dbReference type="GO" id="GO:0046872">
    <property type="term" value="F:metal ion binding"/>
    <property type="evidence" value="ECO:0007669"/>
    <property type="project" value="InterPro"/>
</dbReference>
<keyword evidence="5 9" id="KW-0067">ATP-binding</keyword>
<evidence type="ECO:0000259" key="13">
    <source>
        <dbReference type="PROSITE" id="PS50979"/>
    </source>
</evidence>
<dbReference type="PROSITE" id="PS50968">
    <property type="entry name" value="BIOTINYL_LIPOYL"/>
    <property type="match status" value="1"/>
</dbReference>
<dbReference type="GO" id="GO:0004075">
    <property type="term" value="F:biotin carboxylase activity"/>
    <property type="evidence" value="ECO:0007669"/>
    <property type="project" value="UniProtKB-EC"/>
</dbReference>
<reference evidence="14" key="1">
    <citation type="journal article" date="2014" name="Int. J. Syst. Evol. Microbiol.">
        <title>Complete genome sequence of Corynebacterium casei LMG S-19264T (=DSM 44701T), isolated from a smear-ripened cheese.</title>
        <authorList>
            <consortium name="US DOE Joint Genome Institute (JGI-PGF)"/>
            <person name="Walter F."/>
            <person name="Albersmeier A."/>
            <person name="Kalinowski J."/>
            <person name="Ruckert C."/>
        </authorList>
    </citation>
    <scope>NUCLEOTIDE SEQUENCE</scope>
    <source>
        <strain evidence="14">CGMCC 1.12827</strain>
    </source>
</reference>
<evidence type="ECO:0000256" key="2">
    <source>
        <dbReference type="ARBA" id="ARBA00013263"/>
    </source>
</evidence>
<dbReference type="PROSITE" id="PS50979">
    <property type="entry name" value="BC"/>
    <property type="match status" value="1"/>
</dbReference>
<dbReference type="SUPFAM" id="SSF51246">
    <property type="entry name" value="Rudiment single hybrid motif"/>
    <property type="match status" value="1"/>
</dbReference>
<dbReference type="EMBL" id="BMGC01000009">
    <property type="protein sequence ID" value="GGB29808.1"/>
    <property type="molecule type" value="Genomic_DNA"/>
</dbReference>
<dbReference type="PROSITE" id="PS50975">
    <property type="entry name" value="ATP_GRASP"/>
    <property type="match status" value="1"/>
</dbReference>
<feature type="domain" description="ATP-grasp" evidence="12">
    <location>
        <begin position="167"/>
        <end position="366"/>
    </location>
</feature>
<dbReference type="Pfam" id="PF02786">
    <property type="entry name" value="CPSase_L_D2"/>
    <property type="match status" value="1"/>
</dbReference>
<comment type="caution">
    <text evidence="14">The sequence shown here is derived from an EMBL/GenBank/DDBJ whole genome shotgun (WGS) entry which is preliminary data.</text>
</comment>
<dbReference type="SUPFAM" id="SSF52440">
    <property type="entry name" value="PreATP-grasp domain"/>
    <property type="match status" value="1"/>
</dbReference>
<comment type="pathway">
    <text evidence="7">Amino-acid degradation; L-leucine degradation.</text>
</comment>
<dbReference type="InterPro" id="IPR000089">
    <property type="entry name" value="Biotin_lipoyl"/>
</dbReference>
<evidence type="ECO:0000256" key="7">
    <source>
        <dbReference type="ARBA" id="ARBA00046317"/>
    </source>
</evidence>
<comment type="catalytic activity">
    <reaction evidence="8">
        <text>N(6)-biotinyl-L-lysyl-[protein] + hydrogencarbonate + ATP = N(6)-carboxybiotinyl-L-lysyl-[protein] + ADP + phosphate + H(+)</text>
        <dbReference type="Rhea" id="RHEA:13501"/>
        <dbReference type="Rhea" id="RHEA-COMP:10505"/>
        <dbReference type="Rhea" id="RHEA-COMP:10506"/>
        <dbReference type="ChEBI" id="CHEBI:15378"/>
        <dbReference type="ChEBI" id="CHEBI:17544"/>
        <dbReference type="ChEBI" id="CHEBI:30616"/>
        <dbReference type="ChEBI" id="CHEBI:43474"/>
        <dbReference type="ChEBI" id="CHEBI:83144"/>
        <dbReference type="ChEBI" id="CHEBI:83145"/>
        <dbReference type="ChEBI" id="CHEBI:456216"/>
        <dbReference type="EC" id="6.3.4.14"/>
    </reaction>
    <physiologicalReaction direction="left-to-right" evidence="8">
        <dbReference type="Rhea" id="RHEA:13502"/>
    </physiologicalReaction>
</comment>
<dbReference type="InterPro" id="IPR016185">
    <property type="entry name" value="PreATP-grasp_dom_sf"/>
</dbReference>
<dbReference type="InterPro" id="IPR005479">
    <property type="entry name" value="CPAse_ATP-bd"/>
</dbReference>
<dbReference type="PROSITE" id="PS00188">
    <property type="entry name" value="BIOTIN"/>
    <property type="match status" value="1"/>
</dbReference>
<evidence type="ECO:0000256" key="6">
    <source>
        <dbReference type="ARBA" id="ARBA00023267"/>
    </source>
</evidence>
<dbReference type="CDD" id="cd06850">
    <property type="entry name" value="biotinyl_domain"/>
    <property type="match status" value="1"/>
</dbReference>
<evidence type="ECO:0000313" key="14">
    <source>
        <dbReference type="EMBL" id="GGB29808.1"/>
    </source>
</evidence>
<feature type="compositionally biased region" description="Basic and acidic residues" evidence="10">
    <location>
        <begin position="535"/>
        <end position="546"/>
    </location>
</feature>
<comment type="cofactor">
    <cofactor evidence="1">
        <name>biotin</name>
        <dbReference type="ChEBI" id="CHEBI:57586"/>
    </cofactor>
</comment>
<accession>A0A916WS93</accession>
<evidence type="ECO:0000256" key="9">
    <source>
        <dbReference type="PROSITE-ProRule" id="PRU00409"/>
    </source>
</evidence>
<dbReference type="InterPro" id="IPR050856">
    <property type="entry name" value="Biotin_carboxylase_complex"/>
</dbReference>
<dbReference type="SMART" id="SM00878">
    <property type="entry name" value="Biotin_carb_C"/>
    <property type="match status" value="1"/>
</dbReference>